<dbReference type="InterPro" id="IPR042523">
    <property type="entry name" value="Atg7_N_2"/>
</dbReference>
<dbReference type="GO" id="GO:0048511">
    <property type="term" value="P:rhythmic process"/>
    <property type="evidence" value="ECO:0007669"/>
    <property type="project" value="UniProtKB-KW"/>
</dbReference>
<dbReference type="Gene3D" id="3.40.50.720">
    <property type="entry name" value="NAD(P)-binding Rossmann-like Domain"/>
    <property type="match status" value="1"/>
</dbReference>
<evidence type="ECO:0000256" key="7">
    <source>
        <dbReference type="RuleBase" id="RU366022"/>
    </source>
</evidence>
<keyword evidence="7" id="KW-0963">Cytoplasm</keyword>
<comment type="function">
    <text evidence="7">E1-like activating enzyme involved in the 2 ubiquitin-like systems required for cytoplasm to vacuole transport (Cvt) and autophagy. Activates ATG12 for its conjugation with ATG5 as well as the ATG8 family proteins for their conjugation with phosphatidylethanolamine. Both systems are needed for the ATG8 association to Cvt vesicles and autophagosomes membranes. Required for autophagic death induced by caspase-8 inhibition. Required for mitophagy which contributes to regulate mitochondrial quantity and quality by eliminating the mitochondria to a basal level to fulfill cellular energy requirements and preventing excess ROS production. Modulates p53/TP53 activity to regulate cell cycle and survival during metabolic stress.</text>
</comment>
<reference evidence="10" key="4">
    <citation type="submission" date="2025-08" db="UniProtKB">
        <authorList>
            <consortium name="Ensembl"/>
        </authorList>
    </citation>
    <scope>IDENTIFICATION</scope>
</reference>
<dbReference type="GO" id="GO:0032446">
    <property type="term" value="P:protein modification by small protein conjugation"/>
    <property type="evidence" value="ECO:0007669"/>
    <property type="project" value="TreeGrafter"/>
</dbReference>
<dbReference type="GO" id="GO:0015031">
    <property type="term" value="P:protein transport"/>
    <property type="evidence" value="ECO:0007669"/>
    <property type="project" value="UniProtKB-UniRule"/>
</dbReference>
<evidence type="ECO:0000256" key="3">
    <source>
        <dbReference type="ARBA" id="ARBA00022448"/>
    </source>
</evidence>
<evidence type="ECO:0000259" key="9">
    <source>
        <dbReference type="Pfam" id="PF16420"/>
    </source>
</evidence>
<dbReference type="Pfam" id="PF00899">
    <property type="entry name" value="ThiF"/>
    <property type="match status" value="1"/>
</dbReference>
<evidence type="ECO:0000313" key="11">
    <source>
        <dbReference type="Proteomes" id="UP000314983"/>
    </source>
</evidence>
<comment type="subunit">
    <text evidence="7">Homodimer.</text>
</comment>
<dbReference type="Pfam" id="PF16420">
    <property type="entry name" value="ATG7_N"/>
    <property type="match status" value="1"/>
</dbReference>
<protein>
    <recommendedName>
        <fullName evidence="2 7">Ubiquitin-like modifier-activating enzyme ATG7</fullName>
    </recommendedName>
    <alternativeName>
        <fullName evidence="7">Autophagy-related protein 7</fullName>
    </alternativeName>
</protein>
<dbReference type="PANTHER" id="PTHR10953:SF3">
    <property type="entry name" value="UBIQUITIN-LIKE MODIFIER-ACTIVATING ENZYME ATG7"/>
    <property type="match status" value="1"/>
</dbReference>
<name>A0A4W4DX31_ELEEL</name>
<dbReference type="GO" id="GO:0000422">
    <property type="term" value="P:autophagy of mitochondrion"/>
    <property type="evidence" value="ECO:0007669"/>
    <property type="project" value="TreeGrafter"/>
</dbReference>
<dbReference type="CDD" id="cd01486">
    <property type="entry name" value="Apg7"/>
    <property type="match status" value="1"/>
</dbReference>
<evidence type="ECO:0000259" key="8">
    <source>
        <dbReference type="Pfam" id="PF00899"/>
    </source>
</evidence>
<evidence type="ECO:0000256" key="5">
    <source>
        <dbReference type="ARBA" id="ARBA00023006"/>
    </source>
</evidence>
<dbReference type="InterPro" id="IPR006285">
    <property type="entry name" value="Atg7"/>
</dbReference>
<organism evidence="10 11">
    <name type="scientific">Electrophorus electricus</name>
    <name type="common">Electric eel</name>
    <name type="synonym">Gymnotus electricus</name>
    <dbReference type="NCBI Taxonomy" id="8005"/>
    <lineage>
        <taxon>Eukaryota</taxon>
        <taxon>Metazoa</taxon>
        <taxon>Chordata</taxon>
        <taxon>Craniata</taxon>
        <taxon>Vertebrata</taxon>
        <taxon>Euteleostomi</taxon>
        <taxon>Actinopterygii</taxon>
        <taxon>Neopterygii</taxon>
        <taxon>Teleostei</taxon>
        <taxon>Ostariophysi</taxon>
        <taxon>Gymnotiformes</taxon>
        <taxon>Gymnotoidei</taxon>
        <taxon>Gymnotidae</taxon>
        <taxon>Electrophorus</taxon>
    </lineage>
</organism>
<dbReference type="Proteomes" id="UP000314983">
    <property type="component" value="Chromosome 20"/>
</dbReference>
<keyword evidence="5 7" id="KW-0072">Autophagy</keyword>
<comment type="subcellular location">
    <subcellularLocation>
        <location evidence="7">Cytoplasm</location>
    </subcellularLocation>
    <subcellularLocation>
        <location evidence="7">Preautophagosomal structure</location>
    </subcellularLocation>
</comment>
<dbReference type="GO" id="GO:0006995">
    <property type="term" value="P:cellular response to nitrogen starvation"/>
    <property type="evidence" value="ECO:0007669"/>
    <property type="project" value="TreeGrafter"/>
</dbReference>
<dbReference type="GO" id="GO:0060255">
    <property type="term" value="P:regulation of macromolecule metabolic process"/>
    <property type="evidence" value="ECO:0007669"/>
    <property type="project" value="UniProtKB-ARBA"/>
</dbReference>
<evidence type="ECO:0000256" key="4">
    <source>
        <dbReference type="ARBA" id="ARBA00022927"/>
    </source>
</evidence>
<reference evidence="10" key="5">
    <citation type="submission" date="2025-09" db="UniProtKB">
        <authorList>
            <consortium name="Ensembl"/>
        </authorList>
    </citation>
    <scope>IDENTIFICATION</scope>
</reference>
<dbReference type="GO" id="GO:0019779">
    <property type="term" value="F:Atg8 activating enzyme activity"/>
    <property type="evidence" value="ECO:0007669"/>
    <property type="project" value="TreeGrafter"/>
</dbReference>
<dbReference type="Gene3D" id="3.40.140.70">
    <property type="entry name" value="Ubiquitin-like modifier-activating enzyme ATG7 N-terminal domain"/>
    <property type="match status" value="1"/>
</dbReference>
<dbReference type="GO" id="GO:0000407">
    <property type="term" value="C:phagophore assembly site"/>
    <property type="evidence" value="ECO:0007669"/>
    <property type="project" value="UniProtKB-SubCell"/>
</dbReference>
<dbReference type="GO" id="GO:0042981">
    <property type="term" value="P:regulation of apoptotic process"/>
    <property type="evidence" value="ECO:0007669"/>
    <property type="project" value="UniProtKB-ARBA"/>
</dbReference>
<dbReference type="NCBIfam" id="TIGR01381">
    <property type="entry name" value="E1_like_apg7"/>
    <property type="match status" value="1"/>
</dbReference>
<reference evidence="10" key="3">
    <citation type="submission" date="2020-05" db="EMBL/GenBank/DDBJ databases">
        <title>Electrophorus electricus (electric eel) genome, fEleEle1, primary haplotype.</title>
        <authorList>
            <person name="Myers G."/>
            <person name="Meyer A."/>
            <person name="Fedrigo O."/>
            <person name="Formenti G."/>
            <person name="Rhie A."/>
            <person name="Tracey A."/>
            <person name="Sims Y."/>
            <person name="Jarvis E.D."/>
        </authorList>
    </citation>
    <scope>NUCLEOTIDE SEQUENCE [LARGE SCALE GENOMIC DNA]</scope>
</reference>
<keyword evidence="11" id="KW-1185">Reference proteome</keyword>
<dbReference type="GeneTree" id="ENSGT00390000017509"/>
<dbReference type="SUPFAM" id="SSF69572">
    <property type="entry name" value="Activating enzymes of the ubiquitin-like proteins"/>
    <property type="match status" value="1"/>
</dbReference>
<dbReference type="GO" id="GO:0080090">
    <property type="term" value="P:regulation of primary metabolic process"/>
    <property type="evidence" value="ECO:0007669"/>
    <property type="project" value="UniProtKB-ARBA"/>
</dbReference>
<keyword evidence="3 7" id="KW-0813">Transport</keyword>
<evidence type="ECO:0000313" key="10">
    <source>
        <dbReference type="Ensembl" id="ENSEEEP00000003788.2"/>
    </source>
</evidence>
<feature type="active site" description="Glycyl thioester intermediate" evidence="6">
    <location>
        <position position="554"/>
    </location>
</feature>
<dbReference type="AlphaFoldDB" id="A0A4W4DX31"/>
<reference evidence="11" key="1">
    <citation type="journal article" date="2014" name="Science">
        <title>Nonhuman genetics. Genomic basis for the convergent evolution of electric organs.</title>
        <authorList>
            <person name="Gallant J.R."/>
            <person name="Traeger L.L."/>
            <person name="Volkening J.D."/>
            <person name="Moffett H."/>
            <person name="Chen P.H."/>
            <person name="Novina C.D."/>
            <person name="Phillips G.N.Jr."/>
            <person name="Anand R."/>
            <person name="Wells G.B."/>
            <person name="Pinch M."/>
            <person name="Guth R."/>
            <person name="Unguez G.A."/>
            <person name="Albert J.S."/>
            <person name="Zakon H.H."/>
            <person name="Samanta M.P."/>
            <person name="Sussman M.R."/>
        </authorList>
    </citation>
    <scope>NUCLEOTIDE SEQUENCE [LARGE SCALE GENOMIC DNA]</scope>
</reference>
<dbReference type="Gene3D" id="3.40.140.100">
    <property type="entry name" value="Ubiquitin-like modifier-activating enzyme ATG7 C-terminal domain"/>
    <property type="match status" value="1"/>
</dbReference>
<gene>
    <name evidence="10" type="primary">ATG7</name>
</gene>
<dbReference type="GO" id="GO:0000045">
    <property type="term" value="P:autophagosome assembly"/>
    <property type="evidence" value="ECO:0007669"/>
    <property type="project" value="TreeGrafter"/>
</dbReference>
<dbReference type="GO" id="GO:0009896">
    <property type="term" value="P:positive regulation of catabolic process"/>
    <property type="evidence" value="ECO:0007669"/>
    <property type="project" value="UniProtKB-ARBA"/>
</dbReference>
<dbReference type="InterPro" id="IPR042522">
    <property type="entry name" value="Atg7_N_1"/>
</dbReference>
<evidence type="ECO:0000256" key="1">
    <source>
        <dbReference type="ARBA" id="ARBA00010931"/>
    </source>
</evidence>
<feature type="domain" description="Ubiquitin-like modifier-activating enzyme Atg7 N-terminal" evidence="9">
    <location>
        <begin position="10"/>
        <end position="317"/>
    </location>
</feature>
<comment type="similarity">
    <text evidence="1 7">Belongs to the ATG7 family.</text>
</comment>
<proteinExistence type="inferred from homology"/>
<dbReference type="GO" id="GO:0034727">
    <property type="term" value="P:piecemeal microautophagy of the nucleus"/>
    <property type="evidence" value="ECO:0007669"/>
    <property type="project" value="TreeGrafter"/>
</dbReference>
<sequence length="684" mass="75560">MVSGSAAPKLQFAPFSSALEAGFWHQLTQKKLNDYRLDESPKSIKGYYYNGDPSGLPTRLTLEFSAFDIDAPTPVRCCPALGTLYNTNTLEAFKSTDKKALLDKAANEIWNAIQSGAAVEDPSVLNRFILLTFADLKKYHFYYWFCYPALCFLEGIQLVKAPALLEQSFSPRQISLFQLAYDGLCSTSGTTAVPYFLVKYSEETFEVALLKDWGSFFADLKKVTVGVYDPCTLSQHPGWPLRNFLILLASKWGPQLEVVEVLCFRDRTLQGMRSALHSIVFQVKLPSFSAVCPKSVGWEKNSKGAMGPRSVNLSECMDPKRLAESSVDLNLKLMRWRLVPSLDLDKVVSTKCLLLGAGTLGCNVARTLMGWGVRHITFVDNAKISYSNPVRQPLFEFEDCLSGGKFKALAAVDRLRKIFPGVNAEGFNLSIPMPGHPVNFSEVTIAQARQDVEQLEALITAHDVVFLLMDTRESRWLPTVIAASQRKLIVNAALGFDTFVVMRHGLKRNRTSDTGDTRSSLFSNIPGHRLGCYFCNDVVAPGDSTRDRTLDQQCTVSRPGLAMIAGALAVELMISILQHPEGGYAVASSSDDRMNEPPTSLGLVPHQIRGFLSRFDNVLPASLAFDKCTACSPVVLDHYERDGFQFLSKVFNSSHSFLEDLTGLTLLHQETQAAEVSVSSASSL</sequence>
<dbReference type="PANTHER" id="PTHR10953">
    <property type="entry name" value="UBIQUITIN-ACTIVATING ENZYME E1"/>
    <property type="match status" value="1"/>
</dbReference>
<dbReference type="InterPro" id="IPR000594">
    <property type="entry name" value="ThiF_NAD_FAD-bd"/>
</dbReference>
<feature type="domain" description="THIF-type NAD/FAD binding fold" evidence="8">
    <location>
        <begin position="334"/>
        <end position="582"/>
    </location>
</feature>
<dbReference type="GO" id="GO:0019778">
    <property type="term" value="F:Atg12 activating enzyme activity"/>
    <property type="evidence" value="ECO:0007669"/>
    <property type="project" value="TreeGrafter"/>
</dbReference>
<accession>A0A4W4DX31</accession>
<evidence type="ECO:0000256" key="6">
    <source>
        <dbReference type="PIRSR" id="PIRSR606285-1"/>
    </source>
</evidence>
<dbReference type="Ensembl" id="ENSEEET00000003842.2">
    <property type="protein sequence ID" value="ENSEEEP00000003788.2"/>
    <property type="gene ID" value="ENSEEEG00000002036.2"/>
</dbReference>
<dbReference type="InterPro" id="IPR032197">
    <property type="entry name" value="Atg7_N"/>
</dbReference>
<evidence type="ECO:0000256" key="2">
    <source>
        <dbReference type="ARBA" id="ARBA00017647"/>
    </source>
</evidence>
<reference evidence="11" key="2">
    <citation type="journal article" date="2017" name="Sci. Adv.">
        <title>A tail of two voltages: Proteomic comparison of the three electric organs of the electric eel.</title>
        <authorList>
            <person name="Traeger L.L."/>
            <person name="Sabat G."/>
            <person name="Barrett-Wilt G.A."/>
            <person name="Wells G.B."/>
            <person name="Sussman M.R."/>
        </authorList>
    </citation>
    <scope>NUCLEOTIDE SEQUENCE [LARGE SCALE GENOMIC DNA]</scope>
</reference>
<keyword evidence="7" id="KW-0833">Ubl conjugation pathway</keyword>
<dbReference type="InterPro" id="IPR035985">
    <property type="entry name" value="Ubiquitin-activating_enz"/>
</dbReference>
<keyword evidence="4 7" id="KW-0653">Protein transport</keyword>
<dbReference type="InterPro" id="IPR045886">
    <property type="entry name" value="ThiF/MoeB/HesA"/>
</dbReference>